<evidence type="ECO:0000313" key="2">
    <source>
        <dbReference type="EMBL" id="KAF1970608.1"/>
    </source>
</evidence>
<protein>
    <submittedName>
        <fullName evidence="2">Uncharacterized protein</fullName>
    </submittedName>
</protein>
<feature type="region of interest" description="Disordered" evidence="1">
    <location>
        <begin position="1"/>
        <end position="45"/>
    </location>
</feature>
<organism evidence="2 3">
    <name type="scientific">Bimuria novae-zelandiae CBS 107.79</name>
    <dbReference type="NCBI Taxonomy" id="1447943"/>
    <lineage>
        <taxon>Eukaryota</taxon>
        <taxon>Fungi</taxon>
        <taxon>Dikarya</taxon>
        <taxon>Ascomycota</taxon>
        <taxon>Pezizomycotina</taxon>
        <taxon>Dothideomycetes</taxon>
        <taxon>Pleosporomycetidae</taxon>
        <taxon>Pleosporales</taxon>
        <taxon>Massarineae</taxon>
        <taxon>Didymosphaeriaceae</taxon>
        <taxon>Bimuria</taxon>
    </lineage>
</organism>
<name>A0A6A5V154_9PLEO</name>
<dbReference type="AlphaFoldDB" id="A0A6A5V154"/>
<accession>A0A6A5V154</accession>
<reference evidence="2" key="1">
    <citation type="journal article" date="2020" name="Stud. Mycol.">
        <title>101 Dothideomycetes genomes: a test case for predicting lifestyles and emergence of pathogens.</title>
        <authorList>
            <person name="Haridas S."/>
            <person name="Albert R."/>
            <person name="Binder M."/>
            <person name="Bloem J."/>
            <person name="Labutti K."/>
            <person name="Salamov A."/>
            <person name="Andreopoulos B."/>
            <person name="Baker S."/>
            <person name="Barry K."/>
            <person name="Bills G."/>
            <person name="Bluhm B."/>
            <person name="Cannon C."/>
            <person name="Castanera R."/>
            <person name="Culley D."/>
            <person name="Daum C."/>
            <person name="Ezra D."/>
            <person name="Gonzalez J."/>
            <person name="Henrissat B."/>
            <person name="Kuo A."/>
            <person name="Liang C."/>
            <person name="Lipzen A."/>
            <person name="Lutzoni F."/>
            <person name="Magnuson J."/>
            <person name="Mondo S."/>
            <person name="Nolan M."/>
            <person name="Ohm R."/>
            <person name="Pangilinan J."/>
            <person name="Park H.-J."/>
            <person name="Ramirez L."/>
            <person name="Alfaro M."/>
            <person name="Sun H."/>
            <person name="Tritt A."/>
            <person name="Yoshinaga Y."/>
            <person name="Zwiers L.-H."/>
            <person name="Turgeon B."/>
            <person name="Goodwin S."/>
            <person name="Spatafora J."/>
            <person name="Crous P."/>
            <person name="Grigoriev I."/>
        </authorList>
    </citation>
    <scope>NUCLEOTIDE SEQUENCE</scope>
    <source>
        <strain evidence="2">CBS 107.79</strain>
    </source>
</reference>
<dbReference type="Proteomes" id="UP000800036">
    <property type="component" value="Unassembled WGS sequence"/>
</dbReference>
<evidence type="ECO:0000256" key="1">
    <source>
        <dbReference type="SAM" id="MobiDB-lite"/>
    </source>
</evidence>
<dbReference type="EMBL" id="ML976699">
    <property type="protein sequence ID" value="KAF1970608.1"/>
    <property type="molecule type" value="Genomic_DNA"/>
</dbReference>
<gene>
    <name evidence="2" type="ORF">BU23DRAFT_600746</name>
</gene>
<feature type="non-terminal residue" evidence="2">
    <location>
        <position position="1"/>
    </location>
</feature>
<sequence length="61" mass="7019">VHIHEFLRQHNLPPRPCPNAHKRLPHHPRKQRFLQRSFSPPGNAAYWGRGSGRQCDCGDGV</sequence>
<evidence type="ECO:0000313" key="3">
    <source>
        <dbReference type="Proteomes" id="UP000800036"/>
    </source>
</evidence>
<proteinExistence type="predicted"/>
<keyword evidence="3" id="KW-1185">Reference proteome</keyword>
<feature type="compositionally biased region" description="Basic residues" evidence="1">
    <location>
        <begin position="20"/>
        <end position="33"/>
    </location>
</feature>